<sequence length="100" mass="11485">MKSSILFFVLAMILLAVSAADPNKPKKEPEHDFMRKFDPMYLDEDVKDKLNEFEGFHLTETERYFIDLGVPNFSSSLEDIQSAVDNMIRKLDAYSAAYIA</sequence>
<feature type="signal peptide" evidence="1">
    <location>
        <begin position="1"/>
        <end position="19"/>
    </location>
</feature>
<feature type="chain" id="PRO_5030537945" evidence="1">
    <location>
        <begin position="20"/>
        <end position="100"/>
    </location>
</feature>
<gene>
    <name evidence="2" type="ORF">VSP0166_LOCUS14561</name>
</gene>
<keyword evidence="1" id="KW-0732">Signal</keyword>
<evidence type="ECO:0000313" key="2">
    <source>
        <dbReference type="EMBL" id="CAE2233980.1"/>
    </source>
</evidence>
<name>A0A7S4IMK3_9EUKA</name>
<accession>A0A7S4IMK3</accession>
<dbReference type="EMBL" id="HBKP01020647">
    <property type="protein sequence ID" value="CAE2233980.1"/>
    <property type="molecule type" value="Transcribed_RNA"/>
</dbReference>
<organism evidence="2">
    <name type="scientific">Vannella robusta</name>
    <dbReference type="NCBI Taxonomy" id="1487602"/>
    <lineage>
        <taxon>Eukaryota</taxon>
        <taxon>Amoebozoa</taxon>
        <taxon>Discosea</taxon>
        <taxon>Flabellinia</taxon>
        <taxon>Vannellidae</taxon>
        <taxon>Vannella</taxon>
    </lineage>
</organism>
<protein>
    <submittedName>
        <fullName evidence="2">Uncharacterized protein</fullName>
    </submittedName>
</protein>
<proteinExistence type="predicted"/>
<evidence type="ECO:0000256" key="1">
    <source>
        <dbReference type="SAM" id="SignalP"/>
    </source>
</evidence>
<dbReference type="AlphaFoldDB" id="A0A7S4IMK3"/>
<reference evidence="2" key="1">
    <citation type="submission" date="2021-01" db="EMBL/GenBank/DDBJ databases">
        <authorList>
            <person name="Corre E."/>
            <person name="Pelletier E."/>
            <person name="Niang G."/>
            <person name="Scheremetjew M."/>
            <person name="Finn R."/>
            <person name="Kale V."/>
            <person name="Holt S."/>
            <person name="Cochrane G."/>
            <person name="Meng A."/>
            <person name="Brown T."/>
            <person name="Cohen L."/>
        </authorList>
    </citation>
    <scope>NUCLEOTIDE SEQUENCE</scope>
    <source>
        <strain evidence="2">DIVA3 518/3/11/1/6</strain>
    </source>
</reference>